<reference evidence="1" key="1">
    <citation type="submission" date="2014-11" db="EMBL/GenBank/DDBJ databases">
        <authorList>
            <person name="Amaro Gonzalez C."/>
        </authorList>
    </citation>
    <scope>NUCLEOTIDE SEQUENCE</scope>
</reference>
<name>A0A0E9XVB0_ANGAN</name>
<evidence type="ECO:0000313" key="1">
    <source>
        <dbReference type="EMBL" id="JAI05639.1"/>
    </source>
</evidence>
<accession>A0A0E9XVB0</accession>
<protein>
    <submittedName>
        <fullName evidence="1">Uncharacterized protein</fullName>
    </submittedName>
</protein>
<organism evidence="1">
    <name type="scientific">Anguilla anguilla</name>
    <name type="common">European freshwater eel</name>
    <name type="synonym">Muraena anguilla</name>
    <dbReference type="NCBI Taxonomy" id="7936"/>
    <lineage>
        <taxon>Eukaryota</taxon>
        <taxon>Metazoa</taxon>
        <taxon>Chordata</taxon>
        <taxon>Craniata</taxon>
        <taxon>Vertebrata</taxon>
        <taxon>Euteleostomi</taxon>
        <taxon>Actinopterygii</taxon>
        <taxon>Neopterygii</taxon>
        <taxon>Teleostei</taxon>
        <taxon>Anguilliformes</taxon>
        <taxon>Anguillidae</taxon>
        <taxon>Anguilla</taxon>
    </lineage>
</organism>
<sequence>MTKLSKGRATFFNLS</sequence>
<proteinExistence type="predicted"/>
<reference evidence="1" key="2">
    <citation type="journal article" date="2015" name="Fish Shellfish Immunol.">
        <title>Early steps in the European eel (Anguilla anguilla)-Vibrio vulnificus interaction in the gills: Role of the RtxA13 toxin.</title>
        <authorList>
            <person name="Callol A."/>
            <person name="Pajuelo D."/>
            <person name="Ebbesson L."/>
            <person name="Teles M."/>
            <person name="MacKenzie S."/>
            <person name="Amaro C."/>
        </authorList>
    </citation>
    <scope>NUCLEOTIDE SEQUENCE</scope>
</reference>
<dbReference type="EMBL" id="GBXM01002939">
    <property type="protein sequence ID" value="JAI05639.1"/>
    <property type="molecule type" value="Transcribed_RNA"/>
</dbReference>